<dbReference type="NCBIfam" id="NF009067">
    <property type="entry name" value="PRK12402.1"/>
    <property type="match status" value="1"/>
</dbReference>
<dbReference type="GO" id="GO:0005524">
    <property type="term" value="F:ATP binding"/>
    <property type="evidence" value="ECO:0007669"/>
    <property type="project" value="UniProtKB-KW"/>
</dbReference>
<dbReference type="GO" id="GO:0005663">
    <property type="term" value="C:DNA replication factor C complex"/>
    <property type="evidence" value="ECO:0007669"/>
    <property type="project" value="TreeGrafter"/>
</dbReference>
<dbReference type="GO" id="GO:0006281">
    <property type="term" value="P:DNA repair"/>
    <property type="evidence" value="ECO:0007669"/>
    <property type="project" value="TreeGrafter"/>
</dbReference>
<keyword evidence="5" id="KW-0067">ATP-binding</keyword>
<dbReference type="GO" id="GO:0003677">
    <property type="term" value="F:DNA binding"/>
    <property type="evidence" value="ECO:0007669"/>
    <property type="project" value="InterPro"/>
</dbReference>
<dbReference type="SUPFAM" id="SSF52540">
    <property type="entry name" value="P-loop containing nucleoside triphosphate hydrolases"/>
    <property type="match status" value="1"/>
</dbReference>
<evidence type="ECO:0000256" key="1">
    <source>
        <dbReference type="ARBA" id="ARBA00009668"/>
    </source>
</evidence>
<dbReference type="InterPro" id="IPR027417">
    <property type="entry name" value="P-loop_NTPase"/>
</dbReference>
<dbReference type="Gene3D" id="1.20.272.10">
    <property type="match status" value="1"/>
</dbReference>
<evidence type="ECO:0000256" key="6">
    <source>
        <dbReference type="ARBA" id="ARBA00031749"/>
    </source>
</evidence>
<evidence type="ECO:0000256" key="3">
    <source>
        <dbReference type="ARBA" id="ARBA00022705"/>
    </source>
</evidence>
<dbReference type="Pfam" id="PF00004">
    <property type="entry name" value="AAA"/>
    <property type="match status" value="1"/>
</dbReference>
<dbReference type="SMART" id="SM00382">
    <property type="entry name" value="AAA"/>
    <property type="match status" value="1"/>
</dbReference>
<feature type="domain" description="AAA+ ATPase" evidence="7">
    <location>
        <begin position="33"/>
        <end position="199"/>
    </location>
</feature>
<evidence type="ECO:0000256" key="2">
    <source>
        <dbReference type="ARBA" id="ARBA00014164"/>
    </source>
</evidence>
<proteinExistence type="inferred from homology"/>
<dbReference type="GO" id="GO:0016887">
    <property type="term" value="F:ATP hydrolysis activity"/>
    <property type="evidence" value="ECO:0007669"/>
    <property type="project" value="InterPro"/>
</dbReference>
<dbReference type="InterPro" id="IPR013748">
    <property type="entry name" value="Rep_factorC_C"/>
</dbReference>
<evidence type="ECO:0000313" key="8">
    <source>
        <dbReference type="EMBL" id="ABQ76062.1"/>
    </source>
</evidence>
<dbReference type="Pfam" id="PF08542">
    <property type="entry name" value="Rep_fac_C"/>
    <property type="match status" value="1"/>
</dbReference>
<dbReference type="PANTHER" id="PTHR11669">
    <property type="entry name" value="REPLICATION FACTOR C / DNA POLYMERASE III GAMMA-TAU SUBUNIT"/>
    <property type="match status" value="1"/>
</dbReference>
<dbReference type="InterPro" id="IPR003593">
    <property type="entry name" value="AAA+_ATPase"/>
</dbReference>
<keyword evidence="4" id="KW-0547">Nucleotide-binding</keyword>
<dbReference type="EMBL" id="EF583999">
    <property type="protein sequence ID" value="ABQ76062.1"/>
    <property type="molecule type" value="Genomic_DNA"/>
</dbReference>
<dbReference type="InterPro" id="IPR050238">
    <property type="entry name" value="DNA_Rep/Repair_Clamp_Loader"/>
</dbReference>
<evidence type="ECO:0000256" key="4">
    <source>
        <dbReference type="ARBA" id="ARBA00022741"/>
    </source>
</evidence>
<dbReference type="GO" id="GO:0003689">
    <property type="term" value="F:DNA clamp loader activity"/>
    <property type="evidence" value="ECO:0007669"/>
    <property type="project" value="TreeGrafter"/>
</dbReference>
<sequence length="375" mass="41707">MMQAPLWIERHAPALTELPQASARDRLTQITDEPMNLIIQGPPGVGKTAAVRAFTQEVHTDPDADLIEINVADFFNRSKKQIREDPRFERFLQGQTAFSKQYRRGNKGNKYKRDWSKRDMISHVMQELASYQPASGTYKTVLLDNAETIREDFQQALRRVMERYHKNTQFIIATRQPTTLIPPIRSRCFPVPIRAPTADEIESVVTDIAAVEGVETDEMAVTLIASKADGDLRYAILAAQHAAIEGDGAITTDAAQEAIADVGYEDTFQEILDTAAAQDISDARDQITTLLDDEGFNGQELLRELLSVANTYPETYGTANVIRLHRLAGAVDRDLAEGGEDRLHLTHLLTAWANGQSTLDETAEISEAQTSGNRV</sequence>
<evidence type="ECO:0000256" key="5">
    <source>
        <dbReference type="ARBA" id="ARBA00022840"/>
    </source>
</evidence>
<protein>
    <recommendedName>
        <fullName evidence="2">Replication factor C small subunit</fullName>
    </recommendedName>
    <alternativeName>
        <fullName evidence="6">Clamp loader small subunit</fullName>
    </alternativeName>
</protein>
<keyword evidence="3" id="KW-0235">DNA replication</keyword>
<name>A5YSV5_9EURY</name>
<dbReference type="Gene3D" id="3.40.50.300">
    <property type="entry name" value="P-loop containing nucleotide triphosphate hydrolases"/>
    <property type="match status" value="1"/>
</dbReference>
<dbReference type="InterPro" id="IPR008921">
    <property type="entry name" value="DNA_pol3_clamp-load_cplx_C"/>
</dbReference>
<dbReference type="Gene3D" id="1.10.8.60">
    <property type="match status" value="1"/>
</dbReference>
<dbReference type="PANTHER" id="PTHR11669:SF20">
    <property type="entry name" value="REPLICATION FACTOR C SUBUNIT 4"/>
    <property type="match status" value="1"/>
</dbReference>
<dbReference type="InterPro" id="IPR003959">
    <property type="entry name" value="ATPase_AAA_core"/>
</dbReference>
<reference evidence="8" key="1">
    <citation type="journal article" date="2007" name="ISME J.">
        <title>Genomic plasticity in prokaryotes: the case of the square haloarchaeon.</title>
        <authorList>
            <person name="Cuadros-Orellana S."/>
            <person name="Martin-Cuadrado A.B."/>
            <person name="Legault B."/>
            <person name="D'Auria G."/>
            <person name="Zhaxybayeva O."/>
            <person name="Papke R.T."/>
            <person name="Rodriguez-Valera F."/>
        </authorList>
    </citation>
    <scope>NUCLEOTIDE SEQUENCE</scope>
</reference>
<dbReference type="GO" id="GO:0006261">
    <property type="term" value="P:DNA-templated DNA replication"/>
    <property type="evidence" value="ECO:0007669"/>
    <property type="project" value="TreeGrafter"/>
</dbReference>
<comment type="similarity">
    <text evidence="1">Belongs to the activator 1 small subunits family. RfcS subfamily.</text>
</comment>
<dbReference type="AlphaFoldDB" id="A5YSV5"/>
<accession>A5YSV5</accession>
<evidence type="ECO:0000259" key="7">
    <source>
        <dbReference type="SMART" id="SM00382"/>
    </source>
</evidence>
<organism evidence="8">
    <name type="scientific">uncultured haloarchaeon</name>
    <dbReference type="NCBI Taxonomy" id="160804"/>
    <lineage>
        <taxon>Archaea</taxon>
        <taxon>Methanobacteriati</taxon>
        <taxon>Methanobacteriota</taxon>
        <taxon>Stenosarchaea group</taxon>
        <taxon>Halobacteria</taxon>
        <taxon>Halobacteriales</taxon>
        <taxon>Halobacteriaceae</taxon>
        <taxon>environmental samples</taxon>
    </lineage>
</organism>
<dbReference type="SUPFAM" id="SSF48019">
    <property type="entry name" value="post-AAA+ oligomerization domain-like"/>
    <property type="match status" value="1"/>
</dbReference>
<dbReference type="CDD" id="cd00009">
    <property type="entry name" value="AAA"/>
    <property type="match status" value="1"/>
</dbReference>